<reference evidence="15 16" key="1">
    <citation type="submission" date="2015-09" db="EMBL/GenBank/DDBJ databases">
        <authorList>
            <consortium name="Pathogen Informatics"/>
        </authorList>
    </citation>
    <scope>NUCLEOTIDE SEQUENCE [LARGE SCALE GENOMIC DNA]</scope>
    <source>
        <strain evidence="15 16">2789STDY5834962</strain>
    </source>
</reference>
<dbReference type="Pfam" id="PF17764">
    <property type="entry name" value="PriA_3primeBD"/>
    <property type="match status" value="1"/>
</dbReference>
<dbReference type="GO" id="GO:0006270">
    <property type="term" value="P:DNA replication initiation"/>
    <property type="evidence" value="ECO:0007669"/>
    <property type="project" value="TreeGrafter"/>
</dbReference>
<feature type="binding site" evidence="12">
    <location>
        <position position="447"/>
    </location>
    <ligand>
        <name>Zn(2+)</name>
        <dbReference type="ChEBI" id="CHEBI:29105"/>
        <label>1</label>
    </ligand>
</feature>
<dbReference type="Proteomes" id="UP000095727">
    <property type="component" value="Unassembled WGS sequence"/>
</dbReference>
<evidence type="ECO:0000256" key="3">
    <source>
        <dbReference type="ARBA" id="ARBA00022723"/>
    </source>
</evidence>
<dbReference type="Pfam" id="PF00270">
    <property type="entry name" value="DEAD"/>
    <property type="match status" value="1"/>
</dbReference>
<dbReference type="EC" id="5.6.2.4" evidence="12"/>
<sequence length="742" mass="84938">MYADIIIDITHEKLDKVFQYRVPEELEGDLRTGAGVIVPFGRGNRETKGYIVGFSETCDYDAEKIKDILRTDTSSVAIEARLVALAAWMKEYYGGTMIQALKTVLPIKRTEQQKEQRILKRCISREAGEKKLEEYLHKNQKARARLMAALLDDEEVEYSLISQKLNITLTVVRALEEQGVLEIKNHKIYRNPVKEKEQQQHFITYTEEQESAIRTFENDYKKGIRKTYLLYGVTGSGKTEVYMEMIRQVVKEKRQAIVLIPEIALTYQTVMRFYRTFGERVSIMNSRLSAGERYDQMMRAKKGEIDVMIGPRSALFTPFPSLGLIVIDEEHEAAYKSEQVPRYHARETAIERASLEGASVVLGSATPSMEAFYRCELGEYTLLELKRRTAKAELPEVYTVDMREELQKGNRSILSDRLHELMEDRLKKKEQIILFLNRRGYAGFLSCRSCGYVVKCPHCDVSLAAHNNGKMVCHYCGYEETVAKKCPSCGSPHIGGFRAGTQQIEELVKKEFPQARVLRMDLDTTRSKEGHEKILSAFANEEADILVGTQMIVKGHDFPNVTLVGVLAADMSLYSDDFRSAERTFELLTQAAGRAGRGAKKGEVVIQTYSPEHYSIQTAARQDYQAFYTEEMNYRELMGYPPAEHLMAVLVACEDEALLEKGMHYLKLYAMRITKNRKVQVIGPAAPAVGKVKDVYRKVLYLKQESYEILIEMKDKMEQYIELNRGFAKMRIQFDFDPMSGF</sequence>
<feature type="binding site" evidence="12">
    <location>
        <position position="456"/>
    </location>
    <ligand>
        <name>Zn(2+)</name>
        <dbReference type="ChEBI" id="CHEBI:29105"/>
        <label>2</label>
    </ligand>
</feature>
<comment type="subunit">
    <text evidence="12">Component of the replication restart primosome.</text>
</comment>
<feature type="binding site" evidence="12">
    <location>
        <position position="450"/>
    </location>
    <ligand>
        <name>Zn(2+)</name>
        <dbReference type="ChEBI" id="CHEBI:29105"/>
        <label>1</label>
    </ligand>
</feature>
<dbReference type="Gene3D" id="3.40.1440.60">
    <property type="entry name" value="PriA, 3(prime) DNA-binding domain"/>
    <property type="match status" value="1"/>
</dbReference>
<evidence type="ECO:0000256" key="6">
    <source>
        <dbReference type="ARBA" id="ARBA00022806"/>
    </source>
</evidence>
<keyword evidence="3 12" id="KW-0479">Metal-binding</keyword>
<evidence type="ECO:0000256" key="8">
    <source>
        <dbReference type="ARBA" id="ARBA00022840"/>
    </source>
</evidence>
<dbReference type="CDD" id="cd18804">
    <property type="entry name" value="SF2_C_priA"/>
    <property type="match status" value="1"/>
</dbReference>
<comment type="function">
    <text evidence="12">Initiates the restart of stalled replication forks, which reloads the replicative helicase on sites other than the origin of replication. Recognizes and binds to abandoned replication forks and remodels them to uncover a helicase loading site. Promotes assembly of the primosome at these replication forks.</text>
</comment>
<dbReference type="GO" id="GO:0006269">
    <property type="term" value="P:DNA replication, synthesis of primer"/>
    <property type="evidence" value="ECO:0007669"/>
    <property type="project" value="UniProtKB-KW"/>
</dbReference>
<dbReference type="EMBL" id="CYXR01000027">
    <property type="protein sequence ID" value="CUN13212.1"/>
    <property type="molecule type" value="Genomic_DNA"/>
</dbReference>
<dbReference type="RefSeq" id="WP_055158257.1">
    <property type="nucleotide sequence ID" value="NZ_CYXR01000027.1"/>
</dbReference>
<dbReference type="InterPro" id="IPR001650">
    <property type="entry name" value="Helicase_C-like"/>
</dbReference>
<dbReference type="Pfam" id="PF00271">
    <property type="entry name" value="Helicase_C"/>
    <property type="match status" value="1"/>
</dbReference>
<keyword evidence="7 12" id="KW-0862">Zinc</keyword>
<evidence type="ECO:0000313" key="15">
    <source>
        <dbReference type="EMBL" id="CUN13212.1"/>
    </source>
</evidence>
<accession>A0A173UDW0</accession>
<feature type="binding site" evidence="12">
    <location>
        <position position="489"/>
    </location>
    <ligand>
        <name>Zn(2+)</name>
        <dbReference type="ChEBI" id="CHEBI:29105"/>
        <label>1</label>
    </ligand>
</feature>
<dbReference type="InterPro" id="IPR027417">
    <property type="entry name" value="P-loop_NTPase"/>
</dbReference>
<dbReference type="GO" id="GO:0005524">
    <property type="term" value="F:ATP binding"/>
    <property type="evidence" value="ECO:0007669"/>
    <property type="project" value="UniProtKB-UniRule"/>
</dbReference>
<comment type="cofactor">
    <cofactor evidence="12">
        <name>Zn(2+)</name>
        <dbReference type="ChEBI" id="CHEBI:29105"/>
    </cofactor>
    <text evidence="12">Binds 2 zinc ions per subunit.</text>
</comment>
<dbReference type="PROSITE" id="PS51192">
    <property type="entry name" value="HELICASE_ATP_BIND_1"/>
    <property type="match status" value="1"/>
</dbReference>
<protein>
    <recommendedName>
        <fullName evidence="12">Replication restart protein PriA</fullName>
    </recommendedName>
    <alternativeName>
        <fullName evidence="12">ATP-dependent DNA helicase PriA</fullName>
        <ecNumber evidence="12">5.6.2.4</ecNumber>
    </alternativeName>
    <alternativeName>
        <fullName evidence="12">DNA 3'-5' helicase PriA</fullName>
    </alternativeName>
</protein>
<dbReference type="InterPro" id="IPR014001">
    <property type="entry name" value="Helicase_ATP-bd"/>
</dbReference>
<dbReference type="GO" id="GO:0003677">
    <property type="term" value="F:DNA binding"/>
    <property type="evidence" value="ECO:0007669"/>
    <property type="project" value="UniProtKB-UniRule"/>
</dbReference>
<feature type="binding site" evidence="12">
    <location>
        <position position="486"/>
    </location>
    <ligand>
        <name>Zn(2+)</name>
        <dbReference type="ChEBI" id="CHEBI:29105"/>
        <label>1</label>
    </ligand>
</feature>
<dbReference type="SMART" id="SM00487">
    <property type="entry name" value="DEXDc"/>
    <property type="match status" value="1"/>
</dbReference>
<feature type="binding site" evidence="12">
    <location>
        <position position="459"/>
    </location>
    <ligand>
        <name>Zn(2+)</name>
        <dbReference type="ChEBI" id="CHEBI:29105"/>
        <label>2</label>
    </ligand>
</feature>
<evidence type="ECO:0000256" key="5">
    <source>
        <dbReference type="ARBA" id="ARBA00022801"/>
    </source>
</evidence>
<keyword evidence="9 12" id="KW-0238">DNA-binding</keyword>
<name>A0A173UDW0_9FIRM</name>
<keyword evidence="8 12" id="KW-0067">ATP-binding</keyword>
<dbReference type="Pfam" id="PF18319">
    <property type="entry name" value="Zn_ribbon_PriA"/>
    <property type="match status" value="1"/>
</dbReference>
<dbReference type="GO" id="GO:0043138">
    <property type="term" value="F:3'-5' DNA helicase activity"/>
    <property type="evidence" value="ECO:0007669"/>
    <property type="project" value="UniProtKB-EC"/>
</dbReference>
<feature type="binding site" evidence="12">
    <location>
        <position position="476"/>
    </location>
    <ligand>
        <name>Zn(2+)</name>
        <dbReference type="ChEBI" id="CHEBI:29105"/>
        <label>2</label>
    </ligand>
</feature>
<dbReference type="FunFam" id="3.40.50.300:FF:000489">
    <property type="entry name" value="Primosome assembly protein PriA"/>
    <property type="match status" value="1"/>
</dbReference>
<proteinExistence type="inferred from homology"/>
<evidence type="ECO:0000256" key="1">
    <source>
        <dbReference type="ARBA" id="ARBA00022515"/>
    </source>
</evidence>
<dbReference type="GO" id="GO:0008270">
    <property type="term" value="F:zinc ion binding"/>
    <property type="evidence" value="ECO:0007669"/>
    <property type="project" value="UniProtKB-UniRule"/>
</dbReference>
<keyword evidence="1 12" id="KW-0639">Primosome</keyword>
<dbReference type="GO" id="GO:0006310">
    <property type="term" value="P:DNA recombination"/>
    <property type="evidence" value="ECO:0007669"/>
    <property type="project" value="InterPro"/>
</dbReference>
<dbReference type="PROSITE" id="PS51194">
    <property type="entry name" value="HELICASE_CTER"/>
    <property type="match status" value="1"/>
</dbReference>
<feature type="domain" description="Helicase C-terminal" evidence="14">
    <location>
        <begin position="481"/>
        <end position="635"/>
    </location>
</feature>
<evidence type="ECO:0000256" key="7">
    <source>
        <dbReference type="ARBA" id="ARBA00022833"/>
    </source>
</evidence>
<gene>
    <name evidence="12 15" type="primary">priA</name>
    <name evidence="15" type="ORF">ERS852574_02904</name>
</gene>
<evidence type="ECO:0000313" key="16">
    <source>
        <dbReference type="Proteomes" id="UP000095727"/>
    </source>
</evidence>
<dbReference type="Gene3D" id="3.40.50.300">
    <property type="entry name" value="P-loop containing nucleotide triphosphate hydrolases"/>
    <property type="match status" value="2"/>
</dbReference>
<dbReference type="SUPFAM" id="SSF52540">
    <property type="entry name" value="P-loop containing nucleoside triphosphate hydrolases"/>
    <property type="match status" value="2"/>
</dbReference>
<dbReference type="PANTHER" id="PTHR30580:SF0">
    <property type="entry name" value="PRIMOSOMAL PROTEIN N"/>
    <property type="match status" value="1"/>
</dbReference>
<dbReference type="GO" id="GO:1990077">
    <property type="term" value="C:primosome complex"/>
    <property type="evidence" value="ECO:0007669"/>
    <property type="project" value="UniProtKB-UniRule"/>
</dbReference>
<feature type="binding site" evidence="12">
    <location>
        <position position="473"/>
    </location>
    <ligand>
        <name>Zn(2+)</name>
        <dbReference type="ChEBI" id="CHEBI:29105"/>
        <label>2</label>
    </ligand>
</feature>
<evidence type="ECO:0000256" key="9">
    <source>
        <dbReference type="ARBA" id="ARBA00023125"/>
    </source>
</evidence>
<organism evidence="15 16">
    <name type="scientific">Coprococcus comes</name>
    <dbReference type="NCBI Taxonomy" id="410072"/>
    <lineage>
        <taxon>Bacteria</taxon>
        <taxon>Bacillati</taxon>
        <taxon>Bacillota</taxon>
        <taxon>Clostridia</taxon>
        <taxon>Lachnospirales</taxon>
        <taxon>Lachnospiraceae</taxon>
        <taxon>Coprococcus</taxon>
    </lineage>
</organism>
<dbReference type="InterPro" id="IPR042115">
    <property type="entry name" value="PriA_3primeBD_sf"/>
</dbReference>
<keyword evidence="4 12" id="KW-0547">Nucleotide-binding</keyword>
<dbReference type="InterPro" id="IPR005259">
    <property type="entry name" value="PriA"/>
</dbReference>
<dbReference type="SMART" id="SM00490">
    <property type="entry name" value="HELICc"/>
    <property type="match status" value="1"/>
</dbReference>
<evidence type="ECO:0000259" key="14">
    <source>
        <dbReference type="PROSITE" id="PS51194"/>
    </source>
</evidence>
<dbReference type="InterPro" id="IPR040498">
    <property type="entry name" value="PriA_CRR"/>
</dbReference>
<dbReference type="PANTHER" id="PTHR30580">
    <property type="entry name" value="PRIMOSOMAL PROTEIN N"/>
    <property type="match status" value="1"/>
</dbReference>
<keyword evidence="10 12" id="KW-0413">Isomerase</keyword>
<keyword evidence="2 12" id="KW-0235">DNA replication</keyword>
<comment type="catalytic activity">
    <reaction evidence="12">
        <text>Couples ATP hydrolysis with the unwinding of duplex DNA by translocating in the 3'-5' direction.</text>
        <dbReference type="EC" id="5.6.2.4"/>
    </reaction>
</comment>
<dbReference type="InterPro" id="IPR041236">
    <property type="entry name" value="PriA_C"/>
</dbReference>
<evidence type="ECO:0000256" key="12">
    <source>
        <dbReference type="HAMAP-Rule" id="MF_00983"/>
    </source>
</evidence>
<evidence type="ECO:0000256" key="2">
    <source>
        <dbReference type="ARBA" id="ARBA00022705"/>
    </source>
</evidence>
<keyword evidence="5 12" id="KW-0378">Hydrolase</keyword>
<comment type="catalytic activity">
    <reaction evidence="11 12">
        <text>ATP + H2O = ADP + phosphate + H(+)</text>
        <dbReference type="Rhea" id="RHEA:13065"/>
        <dbReference type="ChEBI" id="CHEBI:15377"/>
        <dbReference type="ChEBI" id="CHEBI:15378"/>
        <dbReference type="ChEBI" id="CHEBI:30616"/>
        <dbReference type="ChEBI" id="CHEBI:43474"/>
        <dbReference type="ChEBI" id="CHEBI:456216"/>
        <dbReference type="EC" id="5.6.2.4"/>
    </reaction>
</comment>
<dbReference type="GO" id="GO:0006302">
    <property type="term" value="P:double-strand break repair"/>
    <property type="evidence" value="ECO:0007669"/>
    <property type="project" value="InterPro"/>
</dbReference>
<dbReference type="Pfam" id="PF18074">
    <property type="entry name" value="PriA_C"/>
    <property type="match status" value="1"/>
</dbReference>
<dbReference type="InterPro" id="IPR041222">
    <property type="entry name" value="PriA_3primeBD"/>
</dbReference>
<dbReference type="CDD" id="cd17929">
    <property type="entry name" value="DEXHc_priA"/>
    <property type="match status" value="1"/>
</dbReference>
<evidence type="ECO:0000256" key="10">
    <source>
        <dbReference type="ARBA" id="ARBA00023235"/>
    </source>
</evidence>
<evidence type="ECO:0000256" key="4">
    <source>
        <dbReference type="ARBA" id="ARBA00022741"/>
    </source>
</evidence>
<dbReference type="GO" id="GO:0016887">
    <property type="term" value="F:ATP hydrolysis activity"/>
    <property type="evidence" value="ECO:0007669"/>
    <property type="project" value="RHEA"/>
</dbReference>
<dbReference type="NCBIfam" id="TIGR00595">
    <property type="entry name" value="priA"/>
    <property type="match status" value="1"/>
</dbReference>
<dbReference type="AlphaFoldDB" id="A0A173UDW0"/>
<feature type="domain" description="Helicase ATP-binding" evidence="13">
    <location>
        <begin position="219"/>
        <end position="385"/>
    </location>
</feature>
<evidence type="ECO:0000259" key="13">
    <source>
        <dbReference type="PROSITE" id="PS51192"/>
    </source>
</evidence>
<comment type="similarity">
    <text evidence="12">Belongs to the helicase family. PriA subfamily.</text>
</comment>
<dbReference type="InterPro" id="IPR011545">
    <property type="entry name" value="DEAD/DEAH_box_helicase_dom"/>
</dbReference>
<dbReference type="HAMAP" id="MF_00983">
    <property type="entry name" value="PriA"/>
    <property type="match status" value="1"/>
</dbReference>
<keyword evidence="6 12" id="KW-0347">Helicase</keyword>
<evidence type="ECO:0000256" key="11">
    <source>
        <dbReference type="ARBA" id="ARBA00048988"/>
    </source>
</evidence>